<protein>
    <submittedName>
        <fullName evidence="2">Uncharacterized protein</fullName>
    </submittedName>
</protein>
<gene>
    <name evidence="2" type="ORF">CATMQ487_39130</name>
</gene>
<proteinExistence type="predicted"/>
<dbReference type="EMBL" id="AP025730">
    <property type="protein sequence ID" value="BDI06943.1"/>
    <property type="molecule type" value="Genomic_DNA"/>
</dbReference>
<sequence length="72" mass="8031">MKRIAHTLASALRRRPSLRAGASKPVSSSPPAEDVLDLLRRSEAFAEDLADLVSRRPSVLAKRELRELRALR</sequence>
<reference evidence="2" key="1">
    <citation type="submission" date="2022-04" db="EMBL/GenBank/DDBJ databases">
        <title>Whole genome sequence of Sphaerotilus sp. FB-5.</title>
        <authorList>
            <person name="Takeda M."/>
            <person name="Narihara S."/>
            <person name="Akimoto M."/>
            <person name="Akimoto R."/>
            <person name="Nishiyashiki S."/>
            <person name="Murakami T."/>
        </authorList>
    </citation>
    <scope>NUCLEOTIDE SEQUENCE</scope>
    <source>
        <strain evidence="2">FB-5</strain>
    </source>
</reference>
<keyword evidence="3" id="KW-1185">Reference proteome</keyword>
<accession>A0ABM7YQU4</accession>
<name>A0ABM7YQU4_9BURK</name>
<dbReference type="RefSeq" id="WP_251970178.1">
    <property type="nucleotide sequence ID" value="NZ_AP025730.1"/>
</dbReference>
<dbReference type="Proteomes" id="UP001057498">
    <property type="component" value="Chromosome"/>
</dbReference>
<evidence type="ECO:0000313" key="3">
    <source>
        <dbReference type="Proteomes" id="UP001057498"/>
    </source>
</evidence>
<feature type="region of interest" description="Disordered" evidence="1">
    <location>
        <begin position="1"/>
        <end position="32"/>
    </location>
</feature>
<evidence type="ECO:0000256" key="1">
    <source>
        <dbReference type="SAM" id="MobiDB-lite"/>
    </source>
</evidence>
<organism evidence="2 3">
    <name type="scientific">Sphaerotilus microaerophilus</name>
    <dbReference type="NCBI Taxonomy" id="2914710"/>
    <lineage>
        <taxon>Bacteria</taxon>
        <taxon>Pseudomonadati</taxon>
        <taxon>Pseudomonadota</taxon>
        <taxon>Betaproteobacteria</taxon>
        <taxon>Burkholderiales</taxon>
        <taxon>Sphaerotilaceae</taxon>
        <taxon>Sphaerotilus</taxon>
    </lineage>
</organism>
<evidence type="ECO:0000313" key="2">
    <source>
        <dbReference type="EMBL" id="BDI06943.1"/>
    </source>
</evidence>